<organism evidence="6 7">
    <name type="scientific">Gluconacetobacter johannae</name>
    <dbReference type="NCBI Taxonomy" id="112140"/>
    <lineage>
        <taxon>Bacteria</taxon>
        <taxon>Pseudomonadati</taxon>
        <taxon>Pseudomonadota</taxon>
        <taxon>Alphaproteobacteria</taxon>
        <taxon>Acetobacterales</taxon>
        <taxon>Acetobacteraceae</taxon>
        <taxon>Gluconacetobacter</taxon>
    </lineage>
</organism>
<dbReference type="SMART" id="SM00382">
    <property type="entry name" value="AAA"/>
    <property type="match status" value="1"/>
</dbReference>
<name>A0A7W4J9M6_9PROT</name>
<dbReference type="Pfam" id="PF00005">
    <property type="entry name" value="ABC_tran"/>
    <property type="match status" value="1"/>
</dbReference>
<dbReference type="GO" id="GO:0016887">
    <property type="term" value="F:ATP hydrolysis activity"/>
    <property type="evidence" value="ECO:0007669"/>
    <property type="project" value="InterPro"/>
</dbReference>
<keyword evidence="4 6" id="KW-0067">ATP-binding</keyword>
<evidence type="ECO:0000256" key="3">
    <source>
        <dbReference type="ARBA" id="ARBA00022741"/>
    </source>
</evidence>
<feature type="domain" description="ABC transporter" evidence="5">
    <location>
        <begin position="20"/>
        <end position="254"/>
    </location>
</feature>
<dbReference type="InterPro" id="IPR050166">
    <property type="entry name" value="ABC_transporter_ATP-bind"/>
</dbReference>
<dbReference type="Proteomes" id="UP000561066">
    <property type="component" value="Unassembled WGS sequence"/>
</dbReference>
<keyword evidence="3" id="KW-0547">Nucleotide-binding</keyword>
<dbReference type="EMBL" id="JABEQH010000024">
    <property type="protein sequence ID" value="MBB2177241.1"/>
    <property type="molecule type" value="Genomic_DNA"/>
</dbReference>
<dbReference type="CDD" id="cd03293">
    <property type="entry name" value="ABC_NrtD_SsuB_transporters"/>
    <property type="match status" value="1"/>
</dbReference>
<dbReference type="PANTHER" id="PTHR42788:SF20">
    <property type="entry name" value="ABC TRANSPORTER ATP-BINDING PROTEIN"/>
    <property type="match status" value="1"/>
</dbReference>
<dbReference type="InterPro" id="IPR027417">
    <property type="entry name" value="P-loop_NTPase"/>
</dbReference>
<dbReference type="PANTHER" id="PTHR42788">
    <property type="entry name" value="TAURINE IMPORT ATP-BINDING PROTEIN-RELATED"/>
    <property type="match status" value="1"/>
</dbReference>
<comment type="caution">
    <text evidence="6">The sequence shown here is derived from an EMBL/GenBank/DDBJ whole genome shotgun (WGS) entry which is preliminary data.</text>
</comment>
<dbReference type="AlphaFoldDB" id="A0A7W4J9M6"/>
<protein>
    <submittedName>
        <fullName evidence="6">ABC transporter ATP-binding protein</fullName>
    </submittedName>
</protein>
<proteinExistence type="inferred from homology"/>
<dbReference type="Gene3D" id="3.40.50.300">
    <property type="entry name" value="P-loop containing nucleotide triphosphate hydrolases"/>
    <property type="match status" value="1"/>
</dbReference>
<evidence type="ECO:0000313" key="6">
    <source>
        <dbReference type="EMBL" id="MBB2177241.1"/>
    </source>
</evidence>
<sequence length="270" mass="29714">MTHPLPSLRSDGTVIRGSAVRLEHVSARMSDDISRPNILEDISLSLPVSSFTTIIGPSGSGKSTLLRVIAGLLQPQAGTVGILGGTPAEARRNRQIGFVFQDPTLLPWRSVLENVRLPLEIRTSSPRTTAHYSPVELLELVGLQGRQNAMPHELSGGMRQRVAIARALVCKPDIILMDEPFGALDEITRDKLNGEVLRIWQETGATIIFVTHSISEAVRLGERVLVLRANPGRIERIVDIDLPRRATADDCETQTFMAYVSMLRRLLETC</sequence>
<evidence type="ECO:0000313" key="7">
    <source>
        <dbReference type="Proteomes" id="UP000561066"/>
    </source>
</evidence>
<dbReference type="PROSITE" id="PS00211">
    <property type="entry name" value="ABC_TRANSPORTER_1"/>
    <property type="match status" value="1"/>
</dbReference>
<keyword evidence="2" id="KW-0813">Transport</keyword>
<evidence type="ECO:0000256" key="2">
    <source>
        <dbReference type="ARBA" id="ARBA00022448"/>
    </source>
</evidence>
<keyword evidence="7" id="KW-1185">Reference proteome</keyword>
<gene>
    <name evidence="6" type="ORF">HLH21_15125</name>
</gene>
<dbReference type="InterPro" id="IPR003439">
    <property type="entry name" value="ABC_transporter-like_ATP-bd"/>
</dbReference>
<evidence type="ECO:0000256" key="1">
    <source>
        <dbReference type="ARBA" id="ARBA00005417"/>
    </source>
</evidence>
<dbReference type="PROSITE" id="PS50893">
    <property type="entry name" value="ABC_TRANSPORTER_2"/>
    <property type="match status" value="1"/>
</dbReference>
<accession>A0A7W4J9M6</accession>
<evidence type="ECO:0000259" key="5">
    <source>
        <dbReference type="PROSITE" id="PS50893"/>
    </source>
</evidence>
<dbReference type="GO" id="GO:0005524">
    <property type="term" value="F:ATP binding"/>
    <property type="evidence" value="ECO:0007669"/>
    <property type="project" value="UniProtKB-KW"/>
</dbReference>
<dbReference type="InterPro" id="IPR003593">
    <property type="entry name" value="AAA+_ATPase"/>
</dbReference>
<reference evidence="6 7" key="1">
    <citation type="submission" date="2020-04" db="EMBL/GenBank/DDBJ databases">
        <title>Description of novel Gluconacetobacter.</title>
        <authorList>
            <person name="Sombolestani A."/>
        </authorList>
    </citation>
    <scope>NUCLEOTIDE SEQUENCE [LARGE SCALE GENOMIC DNA]</scope>
    <source>
        <strain evidence="6 7">LMG 21312</strain>
    </source>
</reference>
<dbReference type="InterPro" id="IPR017871">
    <property type="entry name" value="ABC_transporter-like_CS"/>
</dbReference>
<dbReference type="SUPFAM" id="SSF52540">
    <property type="entry name" value="P-loop containing nucleoside triphosphate hydrolases"/>
    <property type="match status" value="1"/>
</dbReference>
<evidence type="ECO:0000256" key="4">
    <source>
        <dbReference type="ARBA" id="ARBA00022840"/>
    </source>
</evidence>
<comment type="similarity">
    <text evidence="1">Belongs to the ABC transporter superfamily.</text>
</comment>